<sequence>MKTHYTSLLFLLLISLLCLSADSFGQCPIKFDYAVEKSIKNTPGGKIYLTLKEGSPAFEFKLFDLYQDKVVQVKTITSMKTGEKTLVFQNLPASSYLIHVYTKNCDKPITLGKLSGIVVDNNGQ</sequence>
<protein>
    <recommendedName>
        <fullName evidence="4">T9SS type A sorting domain-containing protein</fullName>
    </recommendedName>
</protein>
<dbReference type="EMBL" id="JAUKPO010000031">
    <property type="protein sequence ID" value="MDO1450503.1"/>
    <property type="molecule type" value="Genomic_DNA"/>
</dbReference>
<gene>
    <name evidence="2" type="ORF">Q0590_29780</name>
</gene>
<accession>A0ABT8RH68</accession>
<evidence type="ECO:0000256" key="1">
    <source>
        <dbReference type="SAM" id="SignalP"/>
    </source>
</evidence>
<evidence type="ECO:0008006" key="4">
    <source>
        <dbReference type="Google" id="ProtNLM"/>
    </source>
</evidence>
<feature type="chain" id="PRO_5045213577" description="T9SS type A sorting domain-containing protein" evidence="1">
    <location>
        <begin position="21"/>
        <end position="124"/>
    </location>
</feature>
<dbReference type="RefSeq" id="WP_302041303.1">
    <property type="nucleotide sequence ID" value="NZ_JAUKPO010000031.1"/>
</dbReference>
<proteinExistence type="predicted"/>
<comment type="caution">
    <text evidence="2">The sequence shown here is derived from an EMBL/GenBank/DDBJ whole genome shotgun (WGS) entry which is preliminary data.</text>
</comment>
<organism evidence="2 3">
    <name type="scientific">Rhodocytophaga aerolata</name>
    <dbReference type="NCBI Taxonomy" id="455078"/>
    <lineage>
        <taxon>Bacteria</taxon>
        <taxon>Pseudomonadati</taxon>
        <taxon>Bacteroidota</taxon>
        <taxon>Cytophagia</taxon>
        <taxon>Cytophagales</taxon>
        <taxon>Rhodocytophagaceae</taxon>
        <taxon>Rhodocytophaga</taxon>
    </lineage>
</organism>
<keyword evidence="1" id="KW-0732">Signal</keyword>
<dbReference type="Proteomes" id="UP001168528">
    <property type="component" value="Unassembled WGS sequence"/>
</dbReference>
<evidence type="ECO:0000313" key="3">
    <source>
        <dbReference type="Proteomes" id="UP001168528"/>
    </source>
</evidence>
<keyword evidence="3" id="KW-1185">Reference proteome</keyword>
<feature type="signal peptide" evidence="1">
    <location>
        <begin position="1"/>
        <end position="20"/>
    </location>
</feature>
<reference evidence="2" key="1">
    <citation type="submission" date="2023-07" db="EMBL/GenBank/DDBJ databases">
        <title>The genome sequence of Rhodocytophaga aerolata KACC 12507.</title>
        <authorList>
            <person name="Zhang X."/>
        </authorList>
    </citation>
    <scope>NUCLEOTIDE SEQUENCE</scope>
    <source>
        <strain evidence="2">KACC 12507</strain>
    </source>
</reference>
<name>A0ABT8RH68_9BACT</name>
<evidence type="ECO:0000313" key="2">
    <source>
        <dbReference type="EMBL" id="MDO1450503.1"/>
    </source>
</evidence>